<dbReference type="PROSITE" id="PS50030">
    <property type="entry name" value="UBA"/>
    <property type="match status" value="1"/>
</dbReference>
<protein>
    <recommendedName>
        <fullName evidence="2">UBA domain-containing protein</fullName>
    </recommendedName>
</protein>
<feature type="compositionally biased region" description="Polar residues" evidence="1">
    <location>
        <begin position="197"/>
        <end position="225"/>
    </location>
</feature>
<feature type="compositionally biased region" description="Low complexity" evidence="1">
    <location>
        <begin position="239"/>
        <end position="248"/>
    </location>
</feature>
<reference evidence="3" key="1">
    <citation type="journal article" date="2020" name="Stud. Mycol.">
        <title>101 Dothideomycetes genomes: a test case for predicting lifestyles and emergence of pathogens.</title>
        <authorList>
            <person name="Haridas S."/>
            <person name="Albert R."/>
            <person name="Binder M."/>
            <person name="Bloem J."/>
            <person name="Labutti K."/>
            <person name="Salamov A."/>
            <person name="Andreopoulos B."/>
            <person name="Baker S."/>
            <person name="Barry K."/>
            <person name="Bills G."/>
            <person name="Bluhm B."/>
            <person name="Cannon C."/>
            <person name="Castanera R."/>
            <person name="Culley D."/>
            <person name="Daum C."/>
            <person name="Ezra D."/>
            <person name="Gonzalez J."/>
            <person name="Henrissat B."/>
            <person name="Kuo A."/>
            <person name="Liang C."/>
            <person name="Lipzen A."/>
            <person name="Lutzoni F."/>
            <person name="Magnuson J."/>
            <person name="Mondo S."/>
            <person name="Nolan M."/>
            <person name="Ohm R."/>
            <person name="Pangilinan J."/>
            <person name="Park H.-J."/>
            <person name="Ramirez L."/>
            <person name="Alfaro M."/>
            <person name="Sun H."/>
            <person name="Tritt A."/>
            <person name="Yoshinaga Y."/>
            <person name="Zwiers L.-H."/>
            <person name="Turgeon B."/>
            <person name="Goodwin S."/>
            <person name="Spatafora J."/>
            <person name="Crous P."/>
            <person name="Grigoriev I."/>
        </authorList>
    </citation>
    <scope>NUCLEOTIDE SEQUENCE</scope>
    <source>
        <strain evidence="3">CBS 122368</strain>
    </source>
</reference>
<dbReference type="RefSeq" id="XP_033681025.1">
    <property type="nucleotide sequence ID" value="XM_033825996.1"/>
</dbReference>
<accession>A0A6A6I6N9</accession>
<dbReference type="GO" id="GO:0072583">
    <property type="term" value="P:clathrin-dependent endocytosis"/>
    <property type="evidence" value="ECO:0007669"/>
    <property type="project" value="TreeGrafter"/>
</dbReference>
<dbReference type="InterPro" id="IPR011990">
    <property type="entry name" value="TPR-like_helical_dom_sf"/>
</dbReference>
<dbReference type="GO" id="GO:0030276">
    <property type="term" value="F:clathrin binding"/>
    <property type="evidence" value="ECO:0007669"/>
    <property type="project" value="TreeGrafter"/>
</dbReference>
<dbReference type="AlphaFoldDB" id="A0A6A6I6N9"/>
<dbReference type="EMBL" id="ML987199">
    <property type="protein sequence ID" value="KAF2246021.1"/>
    <property type="molecule type" value="Genomic_DNA"/>
</dbReference>
<dbReference type="InterPro" id="IPR015940">
    <property type="entry name" value="UBA"/>
</dbReference>
<feature type="compositionally biased region" description="Pro residues" evidence="1">
    <location>
        <begin position="624"/>
        <end position="638"/>
    </location>
</feature>
<feature type="compositionally biased region" description="Basic and acidic residues" evidence="1">
    <location>
        <begin position="543"/>
        <end position="556"/>
    </location>
</feature>
<dbReference type="GO" id="GO:0031982">
    <property type="term" value="C:vesicle"/>
    <property type="evidence" value="ECO:0007669"/>
    <property type="project" value="TreeGrafter"/>
</dbReference>
<dbReference type="SUPFAM" id="SSF46565">
    <property type="entry name" value="Chaperone J-domain"/>
    <property type="match status" value="1"/>
</dbReference>
<sequence length="949" mass="101953">MDDLAGLDWSAPPKQSSNTPPAFAPLRQSPTPQLSGRSTPLSAQQSGGNRVFKAPSKPATPANDSFAGLVSLNSAKSASNNLSLQERQKQLQEEKLRQEAERRKQYDAHFGVTDSKVWDNLGSGKSTPDPASSGLQRPVANAPGMSSLSKTINKPFAGLDTHSKRPVQSPPVEDDILAAFNSSAPVDASSHFPPPSVNSGRSTPAYSTQASRGHTPLPQSSNNTFVDDDDDLFGLNKLAQKPAAISQPAPAPADGDDDILGLLGKPVSEFQKRPEVRPMVDQPPPEIERQPSPNTLNTHDQAVAELVDMGFPVDKSAIALATTESGVDVQAAVGWLLNQAHAEAKQKKQEDSQERPRRSPDEFGERPRRSGSRPGGRDSSTGGAKPVWMRAEDGRSRSGQRRPEGHTQEKDVSQYASEIGSNFLKSANSLWKTGQKKMQKAVSELQQDSDPSVPKWMRNTHGAGDEGRTQSSKSRMNRPPDVTDEAMMLAGGRPNKPPRPSHVRQEPDPLPLRQRREQEGMRNRPPNRTSSQSPSHRQPPPSIDKRPATKLTRQDVEEQSAQAYISPARRKKTTPQPVLFSEQPASSPSTSRQPTPAQSNNPFLRATPPAATTKTTPKTRSPAVTPPPPKPQAPPRQIPPASSSALNSSASYRQKGSEAFKRGDYTAAHAAYSSALSPLPQTHPVTIIVLCNRAVTNIKVGDPKAAVSDADAALTIIGASKGEGEKIVLGGTEGEKDMKDFYGRALMRKAEALEHMEKWADAGKVWREAVEAGVGGSISIQGRTRCEKAVSGNQAAAPAAAKRPPPRKPATPKPSALSELGSGPAAESEAVKKLKAANAAAEKADDEKFALADHVDAKLVAWKGAKADNLRALLGSLDKVLWPEAGWNKVNMGDLVMPNKVKIVYMKAIAKVHPDKISQTATTEQRMISAAVFATLNEAWDKFKNENGL</sequence>
<feature type="domain" description="UBA" evidence="2">
    <location>
        <begin position="297"/>
        <end position="339"/>
    </location>
</feature>
<feature type="region of interest" description="Disordered" evidence="1">
    <location>
        <begin position="789"/>
        <end position="824"/>
    </location>
</feature>
<feature type="compositionally biased region" description="Polar residues" evidence="1">
    <location>
        <begin position="123"/>
        <end position="135"/>
    </location>
</feature>
<dbReference type="InterPro" id="IPR009060">
    <property type="entry name" value="UBA-like_sf"/>
</dbReference>
<dbReference type="OrthoDB" id="1717591at2759"/>
<feature type="compositionally biased region" description="Polar residues" evidence="1">
    <location>
        <begin position="28"/>
        <end position="48"/>
    </location>
</feature>
<evidence type="ECO:0000313" key="4">
    <source>
        <dbReference type="Proteomes" id="UP000800094"/>
    </source>
</evidence>
<feature type="compositionally biased region" description="Basic and acidic residues" evidence="1">
    <location>
        <begin position="86"/>
        <end position="107"/>
    </location>
</feature>
<dbReference type="Gene3D" id="1.10.287.110">
    <property type="entry name" value="DnaJ domain"/>
    <property type="match status" value="1"/>
</dbReference>
<keyword evidence="4" id="KW-1185">Reference proteome</keyword>
<dbReference type="SUPFAM" id="SSF48452">
    <property type="entry name" value="TPR-like"/>
    <property type="match status" value="1"/>
</dbReference>
<dbReference type="PANTHER" id="PTHR23172:SF19">
    <property type="entry name" value="J DOMAIN-CONTAINING PROTEIN"/>
    <property type="match status" value="1"/>
</dbReference>
<proteinExistence type="predicted"/>
<feature type="region of interest" description="Disordered" evidence="1">
    <location>
        <begin position="79"/>
        <end position="301"/>
    </location>
</feature>
<gene>
    <name evidence="3" type="ORF">BU26DRAFT_488835</name>
</gene>
<dbReference type="GeneID" id="54579326"/>
<dbReference type="FunFam" id="1.10.287.110:FF:000002">
    <property type="entry name" value="putative tyrosine-protein phosphatase auxilin isoform X2"/>
    <property type="match status" value="1"/>
</dbReference>
<evidence type="ECO:0000259" key="2">
    <source>
        <dbReference type="PROSITE" id="PS50030"/>
    </source>
</evidence>
<dbReference type="Gene3D" id="1.25.40.10">
    <property type="entry name" value="Tetratricopeptide repeat domain"/>
    <property type="match status" value="1"/>
</dbReference>
<dbReference type="Gene3D" id="1.10.8.10">
    <property type="entry name" value="DNA helicase RuvA subunit, C-terminal domain"/>
    <property type="match status" value="1"/>
</dbReference>
<dbReference type="Proteomes" id="UP000800094">
    <property type="component" value="Unassembled WGS sequence"/>
</dbReference>
<feature type="compositionally biased region" description="Polar residues" evidence="1">
    <location>
        <begin position="291"/>
        <end position="300"/>
    </location>
</feature>
<evidence type="ECO:0000313" key="3">
    <source>
        <dbReference type="EMBL" id="KAF2246021.1"/>
    </source>
</evidence>
<feature type="compositionally biased region" description="Polar residues" evidence="1">
    <location>
        <begin position="583"/>
        <end position="602"/>
    </location>
</feature>
<dbReference type="Pfam" id="PF22562">
    <property type="entry name" value="UBA_7"/>
    <property type="match status" value="1"/>
</dbReference>
<dbReference type="GO" id="GO:0005737">
    <property type="term" value="C:cytoplasm"/>
    <property type="evidence" value="ECO:0007669"/>
    <property type="project" value="TreeGrafter"/>
</dbReference>
<dbReference type="GO" id="GO:0072318">
    <property type="term" value="P:clathrin coat disassembly"/>
    <property type="evidence" value="ECO:0007669"/>
    <property type="project" value="TreeGrafter"/>
</dbReference>
<feature type="compositionally biased region" description="Basic and acidic residues" evidence="1">
    <location>
        <begin position="390"/>
        <end position="412"/>
    </location>
</feature>
<feature type="compositionally biased region" description="Basic and acidic residues" evidence="1">
    <location>
        <begin position="342"/>
        <end position="368"/>
    </location>
</feature>
<dbReference type="InterPro" id="IPR036869">
    <property type="entry name" value="J_dom_sf"/>
</dbReference>
<feature type="compositionally biased region" description="Low complexity" evidence="1">
    <location>
        <begin position="639"/>
        <end position="651"/>
    </location>
</feature>
<feature type="region of interest" description="Disordered" evidence="1">
    <location>
        <begin position="430"/>
        <end position="656"/>
    </location>
</feature>
<evidence type="ECO:0000256" key="1">
    <source>
        <dbReference type="SAM" id="MobiDB-lite"/>
    </source>
</evidence>
<dbReference type="FunFam" id="1.25.40.10:FF:000354">
    <property type="entry name" value="UBA domain-containing protein 7"/>
    <property type="match status" value="1"/>
</dbReference>
<dbReference type="SUPFAM" id="SSF46934">
    <property type="entry name" value="UBA-like"/>
    <property type="match status" value="1"/>
</dbReference>
<organism evidence="3 4">
    <name type="scientific">Trematosphaeria pertusa</name>
    <dbReference type="NCBI Taxonomy" id="390896"/>
    <lineage>
        <taxon>Eukaryota</taxon>
        <taxon>Fungi</taxon>
        <taxon>Dikarya</taxon>
        <taxon>Ascomycota</taxon>
        <taxon>Pezizomycotina</taxon>
        <taxon>Dothideomycetes</taxon>
        <taxon>Pleosporomycetidae</taxon>
        <taxon>Pleosporales</taxon>
        <taxon>Massarineae</taxon>
        <taxon>Trematosphaeriaceae</taxon>
        <taxon>Trematosphaeria</taxon>
    </lineage>
</organism>
<dbReference type="PANTHER" id="PTHR23172">
    <property type="entry name" value="AUXILIN/CYCLIN G-ASSOCIATED KINASE-RELATED"/>
    <property type="match status" value="1"/>
</dbReference>
<feature type="region of interest" description="Disordered" evidence="1">
    <location>
        <begin position="1"/>
        <end position="66"/>
    </location>
</feature>
<name>A0A6A6I6N9_9PLEO</name>
<feature type="compositionally biased region" description="Low complexity" evidence="1">
    <location>
        <begin position="606"/>
        <end position="623"/>
    </location>
</feature>
<feature type="region of interest" description="Disordered" evidence="1">
    <location>
        <begin position="341"/>
        <end position="417"/>
    </location>
</feature>